<feature type="compositionally biased region" description="Basic and acidic residues" evidence="1">
    <location>
        <begin position="444"/>
        <end position="453"/>
    </location>
</feature>
<dbReference type="AlphaFoldDB" id="A0AAE8M8Z4"/>
<feature type="region of interest" description="Disordered" evidence="1">
    <location>
        <begin position="437"/>
        <end position="491"/>
    </location>
</feature>
<comment type="caution">
    <text evidence="2">The sequence shown here is derived from an EMBL/GenBank/DDBJ whole genome shotgun (WGS) entry which is preliminary data.</text>
</comment>
<gene>
    <name evidence="2" type="ORF">FTOL_06250</name>
</gene>
<keyword evidence="3" id="KW-1185">Reference proteome</keyword>
<organism evidence="2 3">
    <name type="scientific">Fusarium torulosum</name>
    <dbReference type="NCBI Taxonomy" id="33205"/>
    <lineage>
        <taxon>Eukaryota</taxon>
        <taxon>Fungi</taxon>
        <taxon>Dikarya</taxon>
        <taxon>Ascomycota</taxon>
        <taxon>Pezizomycotina</taxon>
        <taxon>Sordariomycetes</taxon>
        <taxon>Hypocreomycetidae</taxon>
        <taxon>Hypocreales</taxon>
        <taxon>Nectriaceae</taxon>
        <taxon>Fusarium</taxon>
    </lineage>
</organism>
<sequence length="524" mass="58267">MALPVPEGIVWFDRSILKNEVADLNDPKQFPKFALVEVVTNRSYDEGYKGYNDPSIPYENHPRASKQVVSYDATKYVRWHKLTCMVGPTAKDIKRQVQWRATGDAQDFERRTKKTKVAYLPIPMPTVEERFLWIDLVFPVRAIYLPLSHVADQQMKRFASYIQLNLRLYDRLSLKTYRPHDMPIEKLASNIGKKVGDLLGNTAGAVLGKVGKDVGHVAQDIVDGQFIPGAEEPVQEPNLHDELVMALGGDIPSYKTGQLLIKPDRTTGLNWRPQWTMRIDARALIEMLIVPGHMRYRVYASPFRYAKLFHASAVDNKSAQTISEKVMDPWVGIDYANVVTNHGGIVVDYKATGIPQSSIQQILLGMLTAHASALPVVGTVLSLGVGYFSEYVDDPEAMLTNHSLAKKGTEVGLAFVQGAWSVKKYYASGKVPHVSLPRRGPRRAYAEGDEKKSVYIGPDGENGDKNNGTQGEDKNAQVGTGSESSDAWVDPQRNVDMEDDEDMVNSSWTCLSYAPVVVEAAKGK</sequence>
<evidence type="ECO:0000313" key="3">
    <source>
        <dbReference type="Proteomes" id="UP001187734"/>
    </source>
</evidence>
<reference evidence="2" key="1">
    <citation type="submission" date="2018-03" db="EMBL/GenBank/DDBJ databases">
        <authorList>
            <person name="Guldener U."/>
        </authorList>
    </citation>
    <scope>NUCLEOTIDE SEQUENCE</scope>
</reference>
<protein>
    <submittedName>
        <fullName evidence="2">Uncharacterized protein</fullName>
    </submittedName>
</protein>
<proteinExistence type="predicted"/>
<evidence type="ECO:0000313" key="2">
    <source>
        <dbReference type="EMBL" id="SPJ77023.1"/>
    </source>
</evidence>
<accession>A0AAE8M8Z4</accession>
<name>A0AAE8M8Z4_9HYPO</name>
<dbReference type="Proteomes" id="UP001187734">
    <property type="component" value="Unassembled WGS sequence"/>
</dbReference>
<evidence type="ECO:0000256" key="1">
    <source>
        <dbReference type="SAM" id="MobiDB-lite"/>
    </source>
</evidence>
<dbReference type="EMBL" id="ONZP01000207">
    <property type="protein sequence ID" value="SPJ77023.1"/>
    <property type="molecule type" value="Genomic_DNA"/>
</dbReference>